<dbReference type="EMBL" id="JASVDS010000008">
    <property type="protein sequence ID" value="MDL5034391.1"/>
    <property type="molecule type" value="Genomic_DNA"/>
</dbReference>
<dbReference type="RefSeq" id="WP_285984466.1">
    <property type="nucleotide sequence ID" value="NZ_JASVDS010000008.1"/>
</dbReference>
<organism evidence="1 2">
    <name type="scientific">Roseateles subflavus</name>
    <dbReference type="NCBI Taxonomy" id="3053353"/>
    <lineage>
        <taxon>Bacteria</taxon>
        <taxon>Pseudomonadati</taxon>
        <taxon>Pseudomonadota</taxon>
        <taxon>Betaproteobacteria</taxon>
        <taxon>Burkholderiales</taxon>
        <taxon>Sphaerotilaceae</taxon>
        <taxon>Roseateles</taxon>
    </lineage>
</organism>
<comment type="caution">
    <text evidence="1">The sequence shown here is derived from an EMBL/GenBank/DDBJ whole genome shotgun (WGS) entry which is preliminary data.</text>
</comment>
<evidence type="ECO:0000313" key="1">
    <source>
        <dbReference type="EMBL" id="MDL5034391.1"/>
    </source>
</evidence>
<gene>
    <name evidence="1" type="ORF">QRD43_20985</name>
</gene>
<sequence length="218" mass="25124">MKPIKPLHPVYHRQKGWAMVCTFAFLDGKLPDSLVFRNWLIPYEGSEAEPSGVDMPWGIFGSNALQSGMFIANNFATANKKVMVLLQAWYQTNEATGGALISSMDEARAKGMLNLARIASKFRQELREKLMTIIREYRPEPHLIGLERLDWEQFLAAEPRAVREFLRRSEDLYMIMHPVIQQFDRTRSDTLMIASFKPDPTRIMAAEARYMDQIKVLI</sequence>
<keyword evidence="2" id="KW-1185">Reference proteome</keyword>
<dbReference type="Proteomes" id="UP001238603">
    <property type="component" value="Unassembled WGS sequence"/>
</dbReference>
<protein>
    <submittedName>
        <fullName evidence="1">Uncharacterized protein</fullName>
    </submittedName>
</protein>
<evidence type="ECO:0000313" key="2">
    <source>
        <dbReference type="Proteomes" id="UP001238603"/>
    </source>
</evidence>
<accession>A0ABT7LSG0</accession>
<name>A0ABT7LSG0_9BURK</name>
<proteinExistence type="predicted"/>
<reference evidence="1 2" key="1">
    <citation type="submission" date="2023-06" db="EMBL/GenBank/DDBJ databases">
        <title>Pelomonas sp. APW6 16S ribosomal RNA gene genome sequencing and assembly.</title>
        <authorList>
            <person name="Woo H."/>
        </authorList>
    </citation>
    <scope>NUCLEOTIDE SEQUENCE [LARGE SCALE GENOMIC DNA]</scope>
    <source>
        <strain evidence="1 2">APW6</strain>
    </source>
</reference>